<gene>
    <name evidence="1" type="ORF">OVN521_LOCUS9158</name>
</gene>
<proteinExistence type="predicted"/>
<protein>
    <submittedName>
        <fullName evidence="1">Uncharacterized protein</fullName>
    </submittedName>
</protein>
<reference evidence="1" key="1">
    <citation type="submission" date="2021-02" db="EMBL/GenBank/DDBJ databases">
        <authorList>
            <person name="Nowell W R."/>
        </authorList>
    </citation>
    <scope>NUCLEOTIDE SEQUENCE</scope>
</reference>
<dbReference type="AlphaFoldDB" id="A0A819GYH2"/>
<accession>A0A819GYH2</accession>
<keyword evidence="2" id="KW-1185">Reference proteome</keyword>
<evidence type="ECO:0000313" key="1">
    <source>
        <dbReference type="EMBL" id="CAF3894358.1"/>
    </source>
</evidence>
<feature type="non-terminal residue" evidence="1">
    <location>
        <position position="1"/>
    </location>
</feature>
<evidence type="ECO:0000313" key="2">
    <source>
        <dbReference type="Proteomes" id="UP000663866"/>
    </source>
</evidence>
<sequence>IVSTTTELVDTTYTVFSQQSMVGLQQSEGFMADMTDDEDEEN</sequence>
<organism evidence="1 2">
    <name type="scientific">Rotaria magnacalcarata</name>
    <dbReference type="NCBI Taxonomy" id="392030"/>
    <lineage>
        <taxon>Eukaryota</taxon>
        <taxon>Metazoa</taxon>
        <taxon>Spiralia</taxon>
        <taxon>Gnathifera</taxon>
        <taxon>Rotifera</taxon>
        <taxon>Eurotatoria</taxon>
        <taxon>Bdelloidea</taxon>
        <taxon>Philodinida</taxon>
        <taxon>Philodinidae</taxon>
        <taxon>Rotaria</taxon>
    </lineage>
</organism>
<dbReference type="EMBL" id="CAJOBG010001101">
    <property type="protein sequence ID" value="CAF3894358.1"/>
    <property type="molecule type" value="Genomic_DNA"/>
</dbReference>
<name>A0A819GYH2_9BILA</name>
<comment type="caution">
    <text evidence="1">The sequence shown here is derived from an EMBL/GenBank/DDBJ whole genome shotgun (WGS) entry which is preliminary data.</text>
</comment>
<dbReference type="Proteomes" id="UP000663866">
    <property type="component" value="Unassembled WGS sequence"/>
</dbReference>